<dbReference type="RefSeq" id="WP_175773093.1">
    <property type="nucleotide sequence ID" value="NZ_CADERL010000031.1"/>
</dbReference>
<gene>
    <name evidence="1" type="ORF">SAMN05216466_10472</name>
</gene>
<dbReference type="AlphaFoldDB" id="A0A1G7VHH4"/>
<accession>A0A1G7VHH4</accession>
<protein>
    <submittedName>
        <fullName evidence="1">Uncharacterized protein</fullName>
    </submittedName>
</protein>
<organism evidence="1 2">
    <name type="scientific">Paraburkholderia phenazinium</name>
    <dbReference type="NCBI Taxonomy" id="60549"/>
    <lineage>
        <taxon>Bacteria</taxon>
        <taxon>Pseudomonadati</taxon>
        <taxon>Pseudomonadota</taxon>
        <taxon>Betaproteobacteria</taxon>
        <taxon>Burkholderiales</taxon>
        <taxon>Burkholderiaceae</taxon>
        <taxon>Paraburkholderia</taxon>
    </lineage>
</organism>
<name>A0A1G7VHH4_9BURK</name>
<dbReference type="Proteomes" id="UP000199706">
    <property type="component" value="Unassembled WGS sequence"/>
</dbReference>
<reference evidence="1 2" key="1">
    <citation type="submission" date="2016-10" db="EMBL/GenBank/DDBJ databases">
        <authorList>
            <person name="de Groot N.N."/>
        </authorList>
    </citation>
    <scope>NUCLEOTIDE SEQUENCE [LARGE SCALE GENOMIC DNA]</scope>
    <source>
        <strain evidence="1 2">LMG 2247</strain>
    </source>
</reference>
<proteinExistence type="predicted"/>
<sequence length="51" mass="5724">MDTHLLIGVAVMLGLIGIAASRDLLRNLRAQPQLVPIRVERRDAAGYTRRR</sequence>
<evidence type="ECO:0000313" key="1">
    <source>
        <dbReference type="EMBL" id="SDG59147.1"/>
    </source>
</evidence>
<evidence type="ECO:0000313" key="2">
    <source>
        <dbReference type="Proteomes" id="UP000199706"/>
    </source>
</evidence>
<dbReference type="EMBL" id="FNCJ01000004">
    <property type="protein sequence ID" value="SDG59147.1"/>
    <property type="molecule type" value="Genomic_DNA"/>
</dbReference>